<reference evidence="2 3" key="1">
    <citation type="journal article" date="2022" name="BMC Microbiol.">
        <title>Whole genome sequencing of Moraxella bovis strains from North America reveals two genotypes with different genetic determinants.</title>
        <authorList>
            <person name="Wynn E.L."/>
            <person name="Hille M.M."/>
            <person name="Loy J.D."/>
            <person name="Schuller G."/>
            <person name="Kuhn K.L."/>
            <person name="Dickey A.M."/>
            <person name="Bono J.L."/>
            <person name="Clawson M.L."/>
        </authorList>
    </citation>
    <scope>NUCLEOTIDE SEQUENCE [LARGE SCALE GENOMIC DNA]</scope>
    <source>
        <strain evidence="1">SAM102599</strain>
        <strain evidence="2 3">SAM57978</strain>
    </source>
</reference>
<evidence type="ECO:0000313" key="1">
    <source>
        <dbReference type="EMBL" id="UZA02617.1"/>
    </source>
</evidence>
<dbReference type="Proteomes" id="UP001163283">
    <property type="component" value="Chromosome"/>
</dbReference>
<evidence type="ECO:0000313" key="3">
    <source>
        <dbReference type="Proteomes" id="UP001163283"/>
    </source>
</evidence>
<name>A0AAQ2Q8A9_MORBO</name>
<accession>A0AAQ2Q8A9</accession>
<dbReference type="RefSeq" id="WP_112741848.1">
    <property type="nucleotide sequence ID" value="NZ_CP030241.1"/>
</dbReference>
<organism evidence="2 3">
    <name type="scientific">Moraxella bovis</name>
    <dbReference type="NCBI Taxonomy" id="476"/>
    <lineage>
        <taxon>Bacteria</taxon>
        <taxon>Pseudomonadati</taxon>
        <taxon>Pseudomonadota</taxon>
        <taxon>Gammaproteobacteria</taxon>
        <taxon>Moraxellales</taxon>
        <taxon>Moraxellaceae</taxon>
        <taxon>Moraxella</taxon>
    </lineage>
</organism>
<proteinExistence type="predicted"/>
<dbReference type="EMBL" id="CP087830">
    <property type="protein sequence ID" value="UZA02617.1"/>
    <property type="molecule type" value="Genomic_DNA"/>
</dbReference>
<evidence type="ECO:0000313" key="4">
    <source>
        <dbReference type="Proteomes" id="UP001163632"/>
    </source>
</evidence>
<dbReference type="GeneID" id="77189496"/>
<sequence>MTNKRTKLNKSDLKIYPSERLTDNDDGGGLALGTPLTGADNELFDPISSIQRINGGMMTRLVYAGVQRADDEPLLGAFTAAVICKCELPCHLPKETGRMCGKTPALATSH</sequence>
<protein>
    <submittedName>
        <fullName evidence="2">Uncharacterized protein</fullName>
    </submittedName>
</protein>
<dbReference type="AlphaFoldDB" id="A0AAQ2Q8A9"/>
<evidence type="ECO:0000313" key="2">
    <source>
        <dbReference type="EMBL" id="UZA51151.1"/>
    </source>
</evidence>
<gene>
    <name evidence="1" type="ORF">LP092_11750</name>
    <name evidence="2" type="ORF">LP129_11705</name>
</gene>
<dbReference type="EMBL" id="CP087781">
    <property type="protein sequence ID" value="UZA51151.1"/>
    <property type="molecule type" value="Genomic_DNA"/>
</dbReference>
<keyword evidence="4" id="KW-1185">Reference proteome</keyword>
<dbReference type="KEGG" id="mboi:DQF64_02855"/>
<dbReference type="Proteomes" id="UP001163632">
    <property type="component" value="Chromosome"/>
</dbReference>